<comment type="subunit">
    <text evidence="4">Hexamer formed by 3 homodimers.</text>
</comment>
<evidence type="ECO:0000256" key="10">
    <source>
        <dbReference type="ARBA" id="ARBA00047445"/>
    </source>
</evidence>
<dbReference type="UniPathway" id="UPA00253">
    <property type="reaction ID" value="UER00331"/>
</dbReference>
<evidence type="ECO:0000256" key="9">
    <source>
        <dbReference type="ARBA" id="ARBA00033102"/>
    </source>
</evidence>
<comment type="similarity">
    <text evidence="3 12">Belongs to the NadC/ModD family.</text>
</comment>
<evidence type="ECO:0000256" key="1">
    <source>
        <dbReference type="ARBA" id="ARBA00003237"/>
    </source>
</evidence>
<accession>C3XA58</accession>
<evidence type="ECO:0000313" key="15">
    <source>
        <dbReference type="EMBL" id="EEO30084.1"/>
    </source>
</evidence>
<dbReference type="EMBL" id="GG658170">
    <property type="protein sequence ID" value="EEO30084.1"/>
    <property type="molecule type" value="Genomic_DNA"/>
</dbReference>
<dbReference type="Pfam" id="PF02749">
    <property type="entry name" value="QRPTase_N"/>
    <property type="match status" value="1"/>
</dbReference>
<dbReference type="Pfam" id="PF01729">
    <property type="entry name" value="QRPTase_C"/>
    <property type="match status" value="1"/>
</dbReference>
<organism evidence="15 16">
    <name type="scientific">Oxalobacter formigenes OXCC13</name>
    <dbReference type="NCBI Taxonomy" id="556269"/>
    <lineage>
        <taxon>Bacteria</taxon>
        <taxon>Pseudomonadati</taxon>
        <taxon>Pseudomonadota</taxon>
        <taxon>Betaproteobacteria</taxon>
        <taxon>Burkholderiales</taxon>
        <taxon>Oxalobacteraceae</taxon>
        <taxon>Oxalobacter</taxon>
    </lineage>
</organism>
<keyword evidence="16" id="KW-1185">Reference proteome</keyword>
<evidence type="ECO:0000256" key="4">
    <source>
        <dbReference type="ARBA" id="ARBA00011218"/>
    </source>
</evidence>
<evidence type="ECO:0000259" key="14">
    <source>
        <dbReference type="Pfam" id="PF02749"/>
    </source>
</evidence>
<dbReference type="eggNOG" id="COG0157">
    <property type="taxonomic scope" value="Bacteria"/>
</dbReference>
<dbReference type="PANTHER" id="PTHR32179:SF3">
    <property type="entry name" value="NICOTINATE-NUCLEOTIDE PYROPHOSPHORYLASE [CARBOXYLATING]"/>
    <property type="match status" value="1"/>
</dbReference>
<dbReference type="GO" id="GO:0004514">
    <property type="term" value="F:nicotinate-nucleotide diphosphorylase (carboxylating) activity"/>
    <property type="evidence" value="ECO:0007669"/>
    <property type="project" value="UniProtKB-EC"/>
</dbReference>
<dbReference type="SUPFAM" id="SSF51690">
    <property type="entry name" value="Nicotinate/Quinolinate PRTase C-terminal domain-like"/>
    <property type="match status" value="1"/>
</dbReference>
<evidence type="ECO:0000313" key="16">
    <source>
        <dbReference type="Proteomes" id="UP000005089"/>
    </source>
</evidence>
<keyword evidence="8 12" id="KW-0808">Transferase</keyword>
<gene>
    <name evidence="15" type="primary">nadC</name>
    <name evidence="15" type="ORF">OFBG_01112</name>
</gene>
<feature type="domain" description="Quinolinate phosphoribosyl transferase C-terminal" evidence="13">
    <location>
        <begin position="119"/>
        <end position="285"/>
    </location>
</feature>
<evidence type="ECO:0000256" key="8">
    <source>
        <dbReference type="ARBA" id="ARBA00022679"/>
    </source>
</evidence>
<dbReference type="GO" id="GO:0009435">
    <property type="term" value="P:NAD+ biosynthetic process"/>
    <property type="evidence" value="ECO:0007669"/>
    <property type="project" value="UniProtKB-UniPathway"/>
</dbReference>
<evidence type="ECO:0000259" key="13">
    <source>
        <dbReference type="Pfam" id="PF01729"/>
    </source>
</evidence>
<dbReference type="CDD" id="cd01572">
    <property type="entry name" value="QPRTase"/>
    <property type="match status" value="1"/>
</dbReference>
<dbReference type="InterPro" id="IPR022412">
    <property type="entry name" value="Quinolinate_PRibosylTrfase_N"/>
</dbReference>
<evidence type="ECO:0000256" key="5">
    <source>
        <dbReference type="ARBA" id="ARBA00011944"/>
    </source>
</evidence>
<dbReference type="GeneID" id="77134918"/>
<dbReference type="InterPro" id="IPR013785">
    <property type="entry name" value="Aldolase_TIM"/>
</dbReference>
<dbReference type="InterPro" id="IPR004393">
    <property type="entry name" value="NadC"/>
</dbReference>
<dbReference type="PIRSF" id="PIRSF006250">
    <property type="entry name" value="NadC_ModD"/>
    <property type="match status" value="1"/>
</dbReference>
<reference evidence="15 16" key="1">
    <citation type="submission" date="2009-02" db="EMBL/GenBank/DDBJ databases">
        <title>The Genome Sequence of Oxalobacter formigenes OXCC13.</title>
        <authorList>
            <consortium name="The Broad Institute Genome Sequencing Platform"/>
            <person name="Ward D."/>
            <person name="Young S.K."/>
            <person name="Kodira C.D."/>
            <person name="Zeng Q."/>
            <person name="Koehrsen M."/>
            <person name="Alvarado L."/>
            <person name="Berlin A."/>
            <person name="Borenstein D."/>
            <person name="Chen Z."/>
            <person name="Engels R."/>
            <person name="Freedman E."/>
            <person name="Gellesch M."/>
            <person name="Goldberg J."/>
            <person name="Griggs A."/>
            <person name="Gujja S."/>
            <person name="Heiman D."/>
            <person name="Hepburn T."/>
            <person name="Howarth C."/>
            <person name="Jen D."/>
            <person name="Larson L."/>
            <person name="Lewis B."/>
            <person name="Mehta T."/>
            <person name="Park D."/>
            <person name="Pearson M."/>
            <person name="Roberts A."/>
            <person name="Saif S."/>
            <person name="Shea T."/>
            <person name="Shenoy N."/>
            <person name="Sisk P."/>
            <person name="Stolte C."/>
            <person name="Sykes S."/>
            <person name="Walk T."/>
            <person name="White J."/>
            <person name="Yandava C."/>
            <person name="Allison M.J."/>
            <person name="Lander E."/>
            <person name="Nusbaum C."/>
            <person name="Galagan J."/>
            <person name="Birren B."/>
        </authorList>
    </citation>
    <scope>NUCLEOTIDE SEQUENCE [LARGE SCALE GENOMIC DNA]</scope>
    <source>
        <strain evidence="15 16">OXCC13</strain>
    </source>
</reference>
<dbReference type="STRING" id="847.BRW83_1029"/>
<keyword evidence="6" id="KW-0662">Pyridine nucleotide biosynthesis</keyword>
<dbReference type="GO" id="GO:0034213">
    <property type="term" value="P:quinolinate catabolic process"/>
    <property type="evidence" value="ECO:0007669"/>
    <property type="project" value="TreeGrafter"/>
</dbReference>
<dbReference type="Gene3D" id="3.90.1170.20">
    <property type="entry name" value="Quinolinate phosphoribosyl transferase, N-terminal domain"/>
    <property type="match status" value="1"/>
</dbReference>
<dbReference type="HOGENOM" id="CLU_039622_0_1_4"/>
<keyword evidence="7 12" id="KW-0328">Glycosyltransferase</keyword>
<evidence type="ECO:0000256" key="6">
    <source>
        <dbReference type="ARBA" id="ARBA00022642"/>
    </source>
</evidence>
<dbReference type="PANTHER" id="PTHR32179">
    <property type="entry name" value="NICOTINATE-NUCLEOTIDE PYROPHOSPHORYLASE [CARBOXYLATING]"/>
    <property type="match status" value="1"/>
</dbReference>
<dbReference type="InterPro" id="IPR036068">
    <property type="entry name" value="Nicotinate_pribotase-like_C"/>
</dbReference>
<dbReference type="FunFam" id="3.20.20.70:FF:000030">
    <property type="entry name" value="Nicotinate-nucleotide pyrophosphorylase, carboxylating"/>
    <property type="match status" value="1"/>
</dbReference>
<dbReference type="EC" id="2.4.2.19" evidence="5"/>
<evidence type="ECO:0000256" key="12">
    <source>
        <dbReference type="PIRNR" id="PIRNR006250"/>
    </source>
</evidence>
<dbReference type="InterPro" id="IPR002638">
    <property type="entry name" value="Quinolinate_PRibosylTrfase_C"/>
</dbReference>
<evidence type="ECO:0000256" key="2">
    <source>
        <dbReference type="ARBA" id="ARBA00004893"/>
    </source>
</evidence>
<comment type="function">
    <text evidence="1">Involved in the catabolism of quinolinic acid (QA).</text>
</comment>
<dbReference type="FunFam" id="3.90.1170.20:FF:000001">
    <property type="entry name" value="Nicotinate-nucleotide diphosphorylase (Carboxylating)"/>
    <property type="match status" value="1"/>
</dbReference>
<dbReference type="NCBIfam" id="TIGR00078">
    <property type="entry name" value="nadC"/>
    <property type="match status" value="1"/>
</dbReference>
<dbReference type="AlphaFoldDB" id="C3XA58"/>
<comment type="pathway">
    <text evidence="2">Cofactor biosynthesis; NAD(+) biosynthesis; nicotinate D-ribonucleotide from quinolinate: step 1/1.</text>
</comment>
<dbReference type="OrthoDB" id="9782546at2"/>
<feature type="domain" description="Quinolinate phosphoribosyl transferase N-terminal" evidence="14">
    <location>
        <begin position="33"/>
        <end position="117"/>
    </location>
</feature>
<dbReference type="SUPFAM" id="SSF54675">
    <property type="entry name" value="Nicotinate/Quinolinate PRTase N-terminal domain-like"/>
    <property type="match status" value="1"/>
</dbReference>
<dbReference type="Gene3D" id="3.20.20.70">
    <property type="entry name" value="Aldolase class I"/>
    <property type="match status" value="1"/>
</dbReference>
<dbReference type="InterPro" id="IPR027277">
    <property type="entry name" value="NadC/ModD"/>
</dbReference>
<protein>
    <recommendedName>
        <fullName evidence="11">Probable nicotinate-nucleotide pyrophosphorylase [carboxylating]</fullName>
        <ecNumber evidence="5">2.4.2.19</ecNumber>
    </recommendedName>
    <alternativeName>
        <fullName evidence="9">Quinolinate phosphoribosyltransferase [decarboxylating]</fullName>
    </alternativeName>
</protein>
<sequence length="287" mass="31170">MNRQNMSGYDDILEATIATNVEAALVEDIGSGDLTASLLPENEVVSARVIVRENAVLCGIRWFEGVMKALDSRTEIEWSYREGDLMRAGSEVCRVTGSVRSLLTGERTALNFLQMLSAVATATREYVELVAGTSARIYDTRKTLPGLRVAQKYAVSIGGGENQRMALYDAILIKENHIAAAGGIREALEAAFRQSGIPVQIEVETIDQLKEALKAGAKSVMLDNFSLENMREAVRITKESKTGAVLEASGGIDRDTVRAIAETGVDRISVGELTKHVKATDFSMRIV</sequence>
<proteinExistence type="inferred from homology"/>
<evidence type="ECO:0000256" key="11">
    <source>
        <dbReference type="ARBA" id="ARBA00069173"/>
    </source>
</evidence>
<comment type="catalytic activity">
    <reaction evidence="10">
        <text>nicotinate beta-D-ribonucleotide + CO2 + diphosphate = quinolinate + 5-phospho-alpha-D-ribose 1-diphosphate + 2 H(+)</text>
        <dbReference type="Rhea" id="RHEA:12733"/>
        <dbReference type="ChEBI" id="CHEBI:15378"/>
        <dbReference type="ChEBI" id="CHEBI:16526"/>
        <dbReference type="ChEBI" id="CHEBI:29959"/>
        <dbReference type="ChEBI" id="CHEBI:33019"/>
        <dbReference type="ChEBI" id="CHEBI:57502"/>
        <dbReference type="ChEBI" id="CHEBI:58017"/>
        <dbReference type="EC" id="2.4.2.19"/>
    </reaction>
</comment>
<dbReference type="GO" id="GO:0005737">
    <property type="term" value="C:cytoplasm"/>
    <property type="evidence" value="ECO:0007669"/>
    <property type="project" value="TreeGrafter"/>
</dbReference>
<evidence type="ECO:0000256" key="3">
    <source>
        <dbReference type="ARBA" id="ARBA00009400"/>
    </source>
</evidence>
<dbReference type="RefSeq" id="WP_005880963.1">
    <property type="nucleotide sequence ID" value="NZ_CP019430.1"/>
</dbReference>
<name>C3XA58_OXAFO</name>
<dbReference type="Proteomes" id="UP000005089">
    <property type="component" value="Unassembled WGS sequence"/>
</dbReference>
<dbReference type="InterPro" id="IPR037128">
    <property type="entry name" value="Quinolinate_PRibosylTase_N_sf"/>
</dbReference>
<evidence type="ECO:0000256" key="7">
    <source>
        <dbReference type="ARBA" id="ARBA00022676"/>
    </source>
</evidence>